<evidence type="ECO:0000313" key="2">
    <source>
        <dbReference type="Proteomes" id="UP001060085"/>
    </source>
</evidence>
<accession>A0ACC0A4J8</accession>
<gene>
    <name evidence="1" type="ORF">M9H77_33015</name>
</gene>
<sequence length="4336" mass="484804">MLEDQVAYLLQRYLGNYVRGLSKEALKISVWQGDVELTNMQLKPEALNALKLPVKVKAGFLGSVKLKVPWSRLGQDPVLVQLDHIFLLAEPATHVEGASEDTVQEVKKNRIREMEMKLLERRQMLETDMNKSWLGTLINTVIGNLRLSISNIHIRYEDCESNPGHPFAAGVTLEKLSAVTVDDSGKETFVTGGALDRIQKSVELQRLAVYLDSDISPWKIDKPWEDLLPWEWSQIFKFGTKDGKPASALLEEHSYVLQPVTGNAKYSKQQSNVSDNSEQPLQKAVVNLDDVTLCLSKSGYRDLIKVADNFAAFNQRLKYAHYRPLVSVKSDPRAWWKYAYRAVSDQLKRASGKLSWEQVLRYARLRKKYISLYAKLLKSDVDRVVIDDNEEIEKLDRELDIELIIQWRMLAHKFVAQSMESDLYLKKQSAKKSWWSFGWGSQSTKDENEPGNLTEEDWERLNNIIGFREGNNEQLLAVHGSHVLHTSLEIHMKHNASKLTDMKECLADLSCDDLECFVNLYSEAKAFDVKLGSYRLSSPNGLLAASATVHDSLVGAFHYKPFDSNVDWSLVAKASPCYVTYLKDSVDQIINFFNSNTAVSQTVALGTAAAVQMTLDEVKRTAQQQVNRALKDQARFFLHLDIAAPKITVPTNFSPDNMHSTKLLLDLGNLLIRTQDDSEFVSPEDSNMYFQFDLVLSDVSAFLVDGDYHWNKSSPKIADSSSKGSTVNFLPIIDKCGVVARLQQIRAENPLFPSTRLSMRLPSLSFHFSPARYHRLMQVVKIFQREDKDNIDVMHPWDQADFEGWLSVLTWKGMGGRDASWQRRYLCIVGPFLYVLENPGSRSYKLYLSLRGKQLYQVPPDTIGNVEHVLAISESERSNSKMVEDTNALILRCDSEDSRKTWQRWLQGVIYRASGSAPITGLSETSSDSEDSEVGGVESQELMDFSKIEKVFFTGALDELKIRFNYSSHDDKSFVKVLLAEERRLFEFRATGGRVEFAIKGNDMFIGTVLKALELEDLVSHGETPHPCYLARSFIRSTDAPFSLANGSGDDTFESSDFALGEGDDKFYEASETLNDESPRVTSSDNLALKALSFRRVPDLLPTDKIHFGIDNTEVSDTLDSFVKAQIVIYDQNSVRYDNVDTKVAVTLATLSFFCRRPTILAIMEFVNAINAQEDSFESFSDSSSNAVVKNDLQEENEVDNQIADLVEEPVAKSLLGKGKSRVIFYLMLNMARAQIFLMKENGSKLATLSQDNFLTDIKVFPSSFSIKASLGNLRISDDSLPSNHNYFWACDMRNPGGRSFVELVFCSFSPDDEDYEGYDYSLVGQLSEVRIVYLNRFLQEVISYFMGLVPKGSVDIIRVKDQRTNAEKSFTRSELEGSPAMKLDLSLRKPIILMPRRTDSLDYLKLDVVHITVQNTSKWFLGSRNEINAVHIDVLTVRIEDINLNVGSGSKLGESIIRDVRGLSVVIRRSLRDLLHQVPAIEVAIEIGELRAALSSKEYQIITECAQSNISEAPNLVPQLQDISVSASVDGAGPSAPLDSDGTESLILDTEIWTSTKVSVVIDLVELSLYYGLTKDASLATLQVGGIWLLYKQNTVGETFLSATLKDLTVIDDREGTEEELRLAIRKPEIIGYNSTDVTDSENHQKIGATVMEDKDRKLVPSMLIIDARFSEYSTTLSLSIQRPQLLVALDFLLDFVEFFVPTVRSMLSNEEEKNSSHIVDAIILDQSIYNQPCGEFSLSPVRPLIADDERFDHFVYDGRGGTLYLQDRQGLNLSSPSVEAIIYVGSGKKLQFKNVTIKNGFYLDSCILLGANSCYSASTADRVFLEKLDTGPSRSSSGGMSDSLPSQNIAVSKSAEIIFELQAIGPELTFYNASKDVGKSLLLSNKLLHAQFDAFCRLVMKGGSIEMNADALGFTMESNGVRILEPFDTSVMYSNASGKTNIKLIVSDIFMNFSFSILKLFLAVQDDILAFLRMSSKKMTVTCTEFDKIGTIKNPYNDQIYAFWRPRAPPGFAILGDYLTPIEKPPTKGVVAVNTSFLRVKRPESFKVVWPPTSSDYGGNFEGPIEAELTYDTPSLEGEKICSIWFPEAPKGFVAMGCVVSSGRNPPPISSAYCISVSLVSTCGLRDCISIQLNSRCSSLAFWRVDNSVGTFLPADPSTLGLVGRACELRHMFFGLQDISSQTSKSSATLPAGPEHATQSERPSTVNSARRFEAVATFRLIWWNQGSGSRKKLSVWRPIVPEGMVYFGDIAVKGYEPPNTCVVIHDSEEEELYKHPSDFQLVGQIKKHRGVDPISFWLPQAPPGFVSLGCIACKGTPKQSDFSSLRCIRSDMVTGDQFLEESIWDSSDIRFMKDPFSIWTVGNELGTFIVRVGLKKPPRRFALKLADPVIPSSSDDTVIDAEIRTFSAALFDDYSGLMVPLCNISLSGIGFSLHGRSDYLTSCVSFSLIARSYNDKYEAWEPFVEPVDGILRYRYDINVPGVASQVRLTSTRDLNVNVSVSNANMLCQAYASWSNLSNVHDSYQDPVSPTDRRGPVINIHHKKNYYIIPQNKLGQDIFIKASDTGGLSNIIKMPSGDRKPLKVPVSKNMLDSHLKGNLCGDFRQMVTVIIAEAEFPKVESLSSPQYSVAVRLARDQSNAGQLQIRQQSARTCGSDSSTSSEVELVKWNEIFFFKIDSPDNYALEMIVTDIGKGEAIGYFSASLEQIIRLQDNYISDSKNELNWLDLSSESERNATEARCSKASGRIRCSVLLSPRSEVNNGSSNERQKSGALRISPAREGPWTILRLNYAAPAACWQFGNNIVASEVSVCDGNRYVNIRSLVSVRNDTDAPLDLQLKLRASEQKPSGIDNGTVVIPNESCQIVTDEFFETEKYNPAIGWVGCGESLEGGFGVVLPPGWDWINEWQVDKVTVSTADGWVYAPDSDSLKWPESHNPLKSVNYARQRRWIRQRKRILGDLMPQISLGTLEPGEVCPLPLSGLIQAASYVLQLRPLDLQKPDQYSWSCVLGSPSQWPDDSNSKRTPGICVSGLQETEELLYCPLKSGTSSNASRGVWFCMSIQATEIAKDAHSEPIKDWCLAVKSPVSITNYLPLSAEFSVLEMQDNGHFLDCFRGVFRPGEMVKLYNVDIRNPLYLSLLPQRGWLPLHEAILISHPSKAPSNSINLRSSISGRVVQLILDQNDTKEGTIQSKTIRVYSPYWLSISRCPPLTFRLLALSGKKSTRKIALPFQSKKRNEVIVEEITEEEIHEGYTIASALNFKLLGVSASLSQSGGENFGPVKDLSPLGDMDGSLDLSAYSADGNCLRLFLSSKPCTYQSVPTKVIAVRPYITFTNRLGQNIFLKLSREDEPKILRMNDARVAFVYRETGGPIELQVRLDETNWSFPVQIEKEDTITLVLRKHDSTRTFVRTEIRGYEEGSRFTAVFRLGSMGGPIRIENRTKMMIRIRQSGFGDDTWIELLPLSTTNFSWEDPYGQKSIDVVVHNEESTRVCKFNLSESGLHSEGEGLGLSFQVLDMGDIKVARFLDETTLVPCPRETSRSNVHLGNVGDAHIGSKMQENGSPLELIVELGAVGLSVIDHRPRELSYLYLERVFLSYSTGYDGGTTSRFKLILGYLQLDNQLPLTLMPVLLAPEQASDMNNPVFKMTVTASNKSLDGIQIYPYIYIRVTDKCWRLNIHEPIIWAFLEFYENLQLDRVNQDSSVTQVDPEIRVDLVDISEIRLKVSLETAPAQRPQGVLGVWSPILSAVGNAFKIQIHLRKVIRRDRFMRKSSVVAAIGNRLWRDLIHNPLHLIFSVDVLGVTSSTLASLSKGFAELSTDGQFLQLRSKQVWSRRIGGVGDGIVQGTEALAQGVAFGVSGMLRKPVESARQNGILGLAHGLGQAFLGFIAQPVSGALDFFSLTVDGIGASCSRCLEILNNKTTLKRIRNPRAIHADNILREYSEREAIGQTILFLAEASRQFGCTEIFKEPSKFAWSDQYEDHFVVPYNRIVLITNKRVMLLQCVAPNKMDKKPCKIMWDVPWEEILTLELAKAGFQIPTHLIIHLKSFSRSENFVRVIKCTTEESNEGKPQAVSICLTVRRFWKAHQSGIKSLEERVPSSRRLSYVTRHESDATTLHAHGKTLVKSSELSASSSATDERKFVTHSIKFSKVWNSDQEVKGRCSLCRKQVSEDHGICTIWRPICPDGYVAVGDIAHAGNHPPNVAAVYRYSDKLFTTPVGFDLVWRNCPDDYVTPVSIWHPRPPEGFVSPGCVAVASYAEPEPNSVYCIAESIVEETVFEEQKIWSAPDSYPWACHIYQVNSEALHFVALRQPKEECVWKPRRVIDDPQQHSGLPPEAQ</sequence>
<reference evidence="2" key="1">
    <citation type="journal article" date="2023" name="Nat. Plants">
        <title>Single-cell RNA sequencing provides a high-resolution roadmap for understanding the multicellular compartmentation of specialized metabolism.</title>
        <authorList>
            <person name="Sun S."/>
            <person name="Shen X."/>
            <person name="Li Y."/>
            <person name="Li Y."/>
            <person name="Wang S."/>
            <person name="Li R."/>
            <person name="Zhang H."/>
            <person name="Shen G."/>
            <person name="Guo B."/>
            <person name="Wei J."/>
            <person name="Xu J."/>
            <person name="St-Pierre B."/>
            <person name="Chen S."/>
            <person name="Sun C."/>
        </authorList>
    </citation>
    <scope>NUCLEOTIDE SEQUENCE [LARGE SCALE GENOMIC DNA]</scope>
</reference>
<dbReference type="Proteomes" id="UP001060085">
    <property type="component" value="Linkage Group LG07"/>
</dbReference>
<keyword evidence="2" id="KW-1185">Reference proteome</keyword>
<proteinExistence type="predicted"/>
<dbReference type="EMBL" id="CM044707">
    <property type="protein sequence ID" value="KAI5655828.1"/>
    <property type="molecule type" value="Genomic_DNA"/>
</dbReference>
<organism evidence="1 2">
    <name type="scientific">Catharanthus roseus</name>
    <name type="common">Madagascar periwinkle</name>
    <name type="synonym">Vinca rosea</name>
    <dbReference type="NCBI Taxonomy" id="4058"/>
    <lineage>
        <taxon>Eukaryota</taxon>
        <taxon>Viridiplantae</taxon>
        <taxon>Streptophyta</taxon>
        <taxon>Embryophyta</taxon>
        <taxon>Tracheophyta</taxon>
        <taxon>Spermatophyta</taxon>
        <taxon>Magnoliopsida</taxon>
        <taxon>eudicotyledons</taxon>
        <taxon>Gunneridae</taxon>
        <taxon>Pentapetalae</taxon>
        <taxon>asterids</taxon>
        <taxon>lamiids</taxon>
        <taxon>Gentianales</taxon>
        <taxon>Apocynaceae</taxon>
        <taxon>Rauvolfioideae</taxon>
        <taxon>Vinceae</taxon>
        <taxon>Catharanthinae</taxon>
        <taxon>Catharanthus</taxon>
    </lineage>
</organism>
<protein>
    <submittedName>
        <fullName evidence="1">Uncharacterized protein</fullName>
    </submittedName>
</protein>
<name>A0ACC0A4J8_CATRO</name>
<comment type="caution">
    <text evidence="1">The sequence shown here is derived from an EMBL/GenBank/DDBJ whole genome shotgun (WGS) entry which is preliminary data.</text>
</comment>
<evidence type="ECO:0000313" key="1">
    <source>
        <dbReference type="EMBL" id="KAI5655828.1"/>
    </source>
</evidence>